<gene>
    <name evidence="3" type="ORF">KC717_00295</name>
</gene>
<keyword evidence="1" id="KW-1133">Transmembrane helix</keyword>
<dbReference type="InterPro" id="IPR001119">
    <property type="entry name" value="SLH_dom"/>
</dbReference>
<feature type="domain" description="SLH" evidence="2">
    <location>
        <begin position="96"/>
        <end position="159"/>
    </location>
</feature>
<evidence type="ECO:0000259" key="2">
    <source>
        <dbReference type="PROSITE" id="PS51272"/>
    </source>
</evidence>
<dbReference type="GO" id="GO:0004222">
    <property type="term" value="F:metalloendopeptidase activity"/>
    <property type="evidence" value="ECO:0007669"/>
    <property type="project" value="TreeGrafter"/>
</dbReference>
<keyword evidence="1" id="KW-0812">Transmembrane</keyword>
<dbReference type="Proteomes" id="UP000754563">
    <property type="component" value="Unassembled WGS sequence"/>
</dbReference>
<comment type="caution">
    <text evidence="3">The sequence shown here is derived from an EMBL/GenBank/DDBJ whole genome shotgun (WGS) entry which is preliminary data.</text>
</comment>
<dbReference type="Gene3D" id="2.70.70.10">
    <property type="entry name" value="Glucose Permease (Domain IIA)"/>
    <property type="match status" value="1"/>
</dbReference>
<accession>A0A955L7K4</accession>
<organism evidence="3 4">
    <name type="scientific">Candidatus Dojkabacteria bacterium</name>
    <dbReference type="NCBI Taxonomy" id="2099670"/>
    <lineage>
        <taxon>Bacteria</taxon>
        <taxon>Candidatus Dojkabacteria</taxon>
    </lineage>
</organism>
<dbReference type="AlphaFoldDB" id="A0A955L7K4"/>
<dbReference type="Pfam" id="PF00395">
    <property type="entry name" value="SLH"/>
    <property type="match status" value="1"/>
</dbReference>
<protein>
    <submittedName>
        <fullName evidence="3">Peptidoglycan DD-metalloendopeptidase family protein</fullName>
    </submittedName>
</protein>
<dbReference type="PANTHER" id="PTHR21666">
    <property type="entry name" value="PEPTIDASE-RELATED"/>
    <property type="match status" value="1"/>
</dbReference>
<dbReference type="InterPro" id="IPR011055">
    <property type="entry name" value="Dup_hybrid_motif"/>
</dbReference>
<reference evidence="3" key="2">
    <citation type="journal article" date="2021" name="Microbiome">
        <title>Successional dynamics and alternative stable states in a saline activated sludge microbial community over 9 years.</title>
        <authorList>
            <person name="Wang Y."/>
            <person name="Ye J."/>
            <person name="Ju F."/>
            <person name="Liu L."/>
            <person name="Boyd J.A."/>
            <person name="Deng Y."/>
            <person name="Parks D.H."/>
            <person name="Jiang X."/>
            <person name="Yin X."/>
            <person name="Woodcroft B.J."/>
            <person name="Tyson G.W."/>
            <person name="Hugenholtz P."/>
            <person name="Polz M.F."/>
            <person name="Zhang T."/>
        </authorList>
    </citation>
    <scope>NUCLEOTIDE SEQUENCE</scope>
    <source>
        <strain evidence="3">HKST-UBA11</strain>
    </source>
</reference>
<name>A0A955L7K4_9BACT</name>
<reference evidence="3" key="1">
    <citation type="submission" date="2020-04" db="EMBL/GenBank/DDBJ databases">
        <authorList>
            <person name="Zhang T."/>
        </authorList>
    </citation>
    <scope>NUCLEOTIDE SEQUENCE</scope>
    <source>
        <strain evidence="3">HKST-UBA11</strain>
    </source>
</reference>
<dbReference type="Pfam" id="PF01551">
    <property type="entry name" value="Peptidase_M23"/>
    <property type="match status" value="1"/>
</dbReference>
<feature type="transmembrane region" description="Helical" evidence="1">
    <location>
        <begin position="24"/>
        <end position="47"/>
    </location>
</feature>
<dbReference type="EMBL" id="JAGQLH010000002">
    <property type="protein sequence ID" value="MCA9385066.1"/>
    <property type="molecule type" value="Genomic_DNA"/>
</dbReference>
<dbReference type="CDD" id="cd12797">
    <property type="entry name" value="M23_peptidase"/>
    <property type="match status" value="1"/>
</dbReference>
<keyword evidence="1" id="KW-0472">Membrane</keyword>
<sequence>MKTLIELRDTDPPSRGRIFHYPTIRLLTIFTVVLFSLFTLSLTYPVFAREDTSLRYLQERGAISKLRTDSPITRGEAIKILTTLDETTSQKLPACSLEEFKDISNEHLFAPFICEALEQNLTNGYLDNTFRPDELLTFDSAAKFIMRKYEPDPSEKDFFGWLNHRNAIPLSIECAQDEITRSEFADIVMRIDSGNTSHPTKPVQELKDCSEVLQSPLSHPSCENSYYISRGWSYGHTGVDFPLRADTSISSCPIVSIGDGKILRAEYGRSLGNFVVIEHKNGLQSLYAHMGSDLKVSAGDTVKRGEEIGMMGCSGYCFGTHLHFSISKHSNVVNRSNRVNPSGIVPY</sequence>
<dbReference type="PROSITE" id="PS51272">
    <property type="entry name" value="SLH"/>
    <property type="match status" value="1"/>
</dbReference>
<evidence type="ECO:0000256" key="1">
    <source>
        <dbReference type="SAM" id="Phobius"/>
    </source>
</evidence>
<dbReference type="InterPro" id="IPR016047">
    <property type="entry name" value="M23ase_b-sheet_dom"/>
</dbReference>
<dbReference type="PANTHER" id="PTHR21666:SF270">
    <property type="entry name" value="MUREIN HYDROLASE ACTIVATOR ENVC"/>
    <property type="match status" value="1"/>
</dbReference>
<dbReference type="InterPro" id="IPR050570">
    <property type="entry name" value="Cell_wall_metabolism_enzyme"/>
</dbReference>
<evidence type="ECO:0000313" key="4">
    <source>
        <dbReference type="Proteomes" id="UP000754563"/>
    </source>
</evidence>
<proteinExistence type="predicted"/>
<dbReference type="SUPFAM" id="SSF51261">
    <property type="entry name" value="Duplicated hybrid motif"/>
    <property type="match status" value="1"/>
</dbReference>
<evidence type="ECO:0000313" key="3">
    <source>
        <dbReference type="EMBL" id="MCA9385066.1"/>
    </source>
</evidence>